<evidence type="ECO:0000256" key="7">
    <source>
        <dbReference type="ARBA" id="ARBA00023157"/>
    </source>
</evidence>
<evidence type="ECO:0000256" key="4">
    <source>
        <dbReference type="ARBA" id="ARBA00022525"/>
    </source>
</evidence>
<comment type="subcellular location">
    <subcellularLocation>
        <location evidence="1">Secreted</location>
    </subcellularLocation>
</comment>
<dbReference type="SUPFAM" id="SSF53474">
    <property type="entry name" value="alpha/beta-Hydrolases"/>
    <property type="match status" value="1"/>
</dbReference>
<proteinExistence type="inferred from homology"/>
<keyword evidence="12" id="KW-1185">Reference proteome</keyword>
<organism evidence="11 12">
    <name type="scientific">Drosophila navojoa</name>
    <name type="common">Fruit fly</name>
    <dbReference type="NCBI Taxonomy" id="7232"/>
    <lineage>
        <taxon>Eukaryota</taxon>
        <taxon>Metazoa</taxon>
        <taxon>Ecdysozoa</taxon>
        <taxon>Arthropoda</taxon>
        <taxon>Hexapoda</taxon>
        <taxon>Insecta</taxon>
        <taxon>Pterygota</taxon>
        <taxon>Neoptera</taxon>
        <taxon>Endopterygota</taxon>
        <taxon>Diptera</taxon>
        <taxon>Brachycera</taxon>
        <taxon>Muscomorpha</taxon>
        <taxon>Ephydroidea</taxon>
        <taxon>Drosophilidae</taxon>
        <taxon>Drosophila</taxon>
    </lineage>
</organism>
<dbReference type="PROSITE" id="PS00122">
    <property type="entry name" value="CARBOXYLESTERASE_B_1"/>
    <property type="match status" value="1"/>
</dbReference>
<evidence type="ECO:0000256" key="6">
    <source>
        <dbReference type="ARBA" id="ARBA00022801"/>
    </source>
</evidence>
<evidence type="ECO:0000256" key="9">
    <source>
        <dbReference type="RuleBase" id="RU361235"/>
    </source>
</evidence>
<name>A0A484BB08_DRONA</name>
<evidence type="ECO:0000259" key="10">
    <source>
        <dbReference type="Pfam" id="PF00135"/>
    </source>
</evidence>
<keyword evidence="7" id="KW-1015">Disulfide bond</keyword>
<keyword evidence="3" id="KW-0719">Serine esterase</keyword>
<dbReference type="AlphaFoldDB" id="A0A484BB08"/>
<feature type="domain" description="Carboxylesterase type B" evidence="10">
    <location>
        <begin position="25"/>
        <end position="527"/>
    </location>
</feature>
<dbReference type="PROSITE" id="PS00941">
    <property type="entry name" value="CARBOXYLESTERASE_B_2"/>
    <property type="match status" value="1"/>
</dbReference>
<evidence type="ECO:0000256" key="3">
    <source>
        <dbReference type="ARBA" id="ARBA00022487"/>
    </source>
</evidence>
<dbReference type="GO" id="GO:0005576">
    <property type="term" value="C:extracellular region"/>
    <property type="evidence" value="ECO:0007669"/>
    <property type="project" value="UniProtKB-SubCell"/>
</dbReference>
<evidence type="ECO:0000256" key="8">
    <source>
        <dbReference type="ARBA" id="ARBA00023180"/>
    </source>
</evidence>
<dbReference type="PANTHER" id="PTHR43142">
    <property type="entry name" value="CARBOXYLIC ESTER HYDROLASE"/>
    <property type="match status" value="1"/>
</dbReference>
<dbReference type="GO" id="GO:0106435">
    <property type="term" value="F:carboxylesterase activity"/>
    <property type="evidence" value="ECO:0007669"/>
    <property type="project" value="UniProtKB-ARBA"/>
</dbReference>
<dbReference type="CDD" id="cd00312">
    <property type="entry name" value="Esterase_lipase"/>
    <property type="match status" value="1"/>
</dbReference>
<dbReference type="OrthoDB" id="6846267at2759"/>
<keyword evidence="6 9" id="KW-0378">Hydrolase</keyword>
<evidence type="ECO:0000313" key="12">
    <source>
        <dbReference type="Proteomes" id="UP000295192"/>
    </source>
</evidence>
<comment type="similarity">
    <text evidence="2 9">Belongs to the type-B carboxylesterase/lipase family.</text>
</comment>
<dbReference type="OMA" id="RNACKNE"/>
<sequence length="539" mass="60874">MNIVEYFLVPLLIGSVAKVATDPLLVELLNGKLRGRDNEGYYSYESIPYAEPPLGQLRFEPPQPYARRWDSVFNATTPPAYCMQWSQAVEGADKLVGVEDCLTVSVYKPKNSSRSSFPVIANIHGGIFMFGAPVEQSHEPIMARGNMIVVTIAYRLGPMGFLSTGDASLSGNFGLKDQRLALRWIKQNIARFGGEPENILVLGHSAGGASVHLQLLQEDFSQLAKVAVSLSGNALDPWVVQQGAHRRTFEMGRIVGCGLLEDSLELKKCLQSKNASEIVRAVRRYFLVDYVPVNPFGPVVEPVDAPEPFLTQYPIDIIKSGKFAQVPWLVSHTKEDGGYNAAALLIKQPNGRELIHQLNNRWYELAPHFLFYRNSMKTIDEMDDYSRDLRQRYLGNQKFSVENYLLVQRLFTDMFFINETLRTIDLQRQHRGSPIYYYVYDNPAERGIAHQLSSRDDIHFGTVHGDDYALMFDKTISRPRADKKIISNHFLSMLEGFAYSDTGALTYDNCDFPNNIGQKQLHYVLIRNNSCEALEITPI</sequence>
<accession>A0A484BB08</accession>
<keyword evidence="8" id="KW-0325">Glycoprotein</keyword>
<dbReference type="EMBL" id="LSRL02000069">
    <property type="protein sequence ID" value="TDG45844.1"/>
    <property type="molecule type" value="Genomic_DNA"/>
</dbReference>
<reference evidence="11 12" key="1">
    <citation type="journal article" date="2019" name="J. Hered.">
        <title>An Improved Genome Assembly for Drosophila navojoa, the Basal Species in the mojavensis Cluster.</title>
        <authorList>
            <person name="Vanderlinde T."/>
            <person name="Dupim E.G."/>
            <person name="Nazario-Yepiz N.O."/>
            <person name="Carvalho A.B."/>
        </authorList>
    </citation>
    <scope>NUCLEOTIDE SEQUENCE [LARGE SCALE GENOMIC DNA]</scope>
    <source>
        <strain evidence="11">Navoj_Jal97</strain>
        <tissue evidence="11">Whole organism</tissue>
    </source>
</reference>
<keyword evidence="4" id="KW-0964">Secreted</keyword>
<dbReference type="Gene3D" id="3.40.50.1820">
    <property type="entry name" value="alpha/beta hydrolase"/>
    <property type="match status" value="1"/>
</dbReference>
<evidence type="ECO:0000313" key="11">
    <source>
        <dbReference type="EMBL" id="TDG45844.1"/>
    </source>
</evidence>
<dbReference type="InterPro" id="IPR019819">
    <property type="entry name" value="Carboxylesterase_B_CS"/>
</dbReference>
<dbReference type="InterPro" id="IPR019826">
    <property type="entry name" value="Carboxylesterase_B_AS"/>
</dbReference>
<dbReference type="STRING" id="7232.A0A484BB08"/>
<protein>
    <recommendedName>
        <fullName evidence="9">Carboxylic ester hydrolase</fullName>
        <ecNumber evidence="9">3.1.1.-</ecNumber>
    </recommendedName>
</protein>
<evidence type="ECO:0000256" key="1">
    <source>
        <dbReference type="ARBA" id="ARBA00004613"/>
    </source>
</evidence>
<dbReference type="InterPro" id="IPR029058">
    <property type="entry name" value="AB_hydrolase_fold"/>
</dbReference>
<dbReference type="FunFam" id="3.40.50.1820:FF:000378">
    <property type="entry name" value="Carboxylic ester hydrolase"/>
    <property type="match status" value="1"/>
</dbReference>
<dbReference type="InterPro" id="IPR002018">
    <property type="entry name" value="CarbesteraseB"/>
</dbReference>
<dbReference type="PANTHER" id="PTHR43142:SF1">
    <property type="entry name" value="CARBOXYLIC ESTER HYDROLASE"/>
    <property type="match status" value="1"/>
</dbReference>
<gene>
    <name evidence="11" type="ORF">AWZ03_007699</name>
</gene>
<dbReference type="EC" id="3.1.1.-" evidence="9"/>
<evidence type="ECO:0000256" key="2">
    <source>
        <dbReference type="ARBA" id="ARBA00005964"/>
    </source>
</evidence>
<keyword evidence="5" id="KW-0732">Signal</keyword>
<dbReference type="Proteomes" id="UP000295192">
    <property type="component" value="Unassembled WGS sequence"/>
</dbReference>
<comment type="caution">
    <text evidence="11">The sequence shown here is derived from an EMBL/GenBank/DDBJ whole genome shotgun (WGS) entry which is preliminary data.</text>
</comment>
<evidence type="ECO:0000256" key="5">
    <source>
        <dbReference type="ARBA" id="ARBA00022729"/>
    </source>
</evidence>
<dbReference type="Pfam" id="PF00135">
    <property type="entry name" value="COesterase"/>
    <property type="match status" value="1"/>
</dbReference>